<dbReference type="Pfam" id="PF00271">
    <property type="entry name" value="Helicase_C"/>
    <property type="match status" value="1"/>
</dbReference>
<dbReference type="GO" id="GO:0002098">
    <property type="term" value="P:tRNA wobble uridine modification"/>
    <property type="evidence" value="ECO:0000318"/>
    <property type="project" value="GO_Central"/>
</dbReference>
<dbReference type="eggNOG" id="KOG0949">
    <property type="taxonomic scope" value="Eukaryota"/>
</dbReference>
<reference evidence="9" key="1">
    <citation type="journal article" date="2011" name="Genome Biol.">
        <title>Comparative genomics of the social amoebae Dictyostelium discoideum and Dictyostelium purpureum.</title>
        <authorList>
            <consortium name="US DOE Joint Genome Institute (JGI-PGF)"/>
            <person name="Sucgang R."/>
            <person name="Kuo A."/>
            <person name="Tian X."/>
            <person name="Salerno W."/>
            <person name="Parikh A."/>
            <person name="Feasley C.L."/>
            <person name="Dalin E."/>
            <person name="Tu H."/>
            <person name="Huang E."/>
            <person name="Barry K."/>
            <person name="Lindquist E."/>
            <person name="Shapiro H."/>
            <person name="Bruce D."/>
            <person name="Schmutz J."/>
            <person name="Salamov A."/>
            <person name="Fey P."/>
            <person name="Gaudet P."/>
            <person name="Anjard C."/>
            <person name="Babu M.M."/>
            <person name="Basu S."/>
            <person name="Bushmanova Y."/>
            <person name="van der Wel H."/>
            <person name="Katoh-Kurasawa M."/>
            <person name="Dinh C."/>
            <person name="Coutinho P.M."/>
            <person name="Saito T."/>
            <person name="Elias M."/>
            <person name="Schaap P."/>
            <person name="Kay R.R."/>
            <person name="Henrissat B."/>
            <person name="Eichinger L."/>
            <person name="Rivero F."/>
            <person name="Putnam N.H."/>
            <person name="West C.M."/>
            <person name="Loomis W.F."/>
            <person name="Chisholm R.L."/>
            <person name="Shaulsky G."/>
            <person name="Strassmann J.E."/>
            <person name="Queller D.C."/>
            <person name="Kuspa A."/>
            <person name="Grigoriev I.V."/>
        </authorList>
    </citation>
    <scope>NUCLEOTIDE SEQUENCE [LARGE SCALE GENOMIC DNA]</scope>
    <source>
        <strain evidence="9">QSDP1</strain>
    </source>
</reference>
<dbReference type="GO" id="GO:0005737">
    <property type="term" value="C:cytoplasm"/>
    <property type="evidence" value="ECO:0000318"/>
    <property type="project" value="GO_Central"/>
</dbReference>
<dbReference type="VEuPathDB" id="AmoebaDB:DICPUDRAFT_152838"/>
<feature type="domain" description="Helicase ATP-binding" evidence="6">
    <location>
        <begin position="1111"/>
        <end position="1283"/>
    </location>
</feature>
<feature type="compositionally biased region" description="Basic and acidic residues" evidence="5">
    <location>
        <begin position="1742"/>
        <end position="1772"/>
    </location>
</feature>
<dbReference type="GeneID" id="10501996"/>
<keyword evidence="2" id="KW-0378">Hydrolase</keyword>
<feature type="compositionally biased region" description="Basic and acidic residues" evidence="5">
    <location>
        <begin position="1310"/>
        <end position="1333"/>
    </location>
</feature>
<dbReference type="CDD" id="cd19494">
    <property type="entry name" value="Elp4"/>
    <property type="match status" value="1"/>
</dbReference>
<dbReference type="eggNOG" id="KOG3949">
    <property type="taxonomic scope" value="Eukaryota"/>
</dbReference>
<evidence type="ECO:0000256" key="5">
    <source>
        <dbReference type="SAM" id="MobiDB-lite"/>
    </source>
</evidence>
<evidence type="ECO:0000256" key="2">
    <source>
        <dbReference type="ARBA" id="ARBA00022801"/>
    </source>
</evidence>
<accession>F0ZME4</accession>
<keyword evidence="1" id="KW-0547">Nucleotide-binding</keyword>
<dbReference type="Pfam" id="PF05625">
    <property type="entry name" value="PAXNEB"/>
    <property type="match status" value="1"/>
</dbReference>
<feature type="compositionally biased region" description="Polar residues" evidence="5">
    <location>
        <begin position="1725"/>
        <end position="1741"/>
    </location>
</feature>
<dbReference type="EMBL" id="GL871079">
    <property type="protein sequence ID" value="EGC34901.1"/>
    <property type="molecule type" value="Genomic_DNA"/>
</dbReference>
<gene>
    <name evidence="8" type="ORF">DICPUDRAFT_152838</name>
</gene>
<dbReference type="InterPro" id="IPR059032">
    <property type="entry name" value="WHD_DDX60"/>
</dbReference>
<evidence type="ECO:0000259" key="7">
    <source>
        <dbReference type="PROSITE" id="PS51194"/>
    </source>
</evidence>
<proteinExistence type="predicted"/>
<feature type="region of interest" description="Disordered" evidence="5">
    <location>
        <begin position="1725"/>
        <end position="1773"/>
    </location>
</feature>
<name>F0ZME4_DICPU</name>
<dbReference type="Pfam" id="PF00270">
    <property type="entry name" value="DEAD"/>
    <property type="match status" value="1"/>
</dbReference>
<feature type="region of interest" description="Disordered" evidence="5">
    <location>
        <begin position="377"/>
        <end position="398"/>
    </location>
</feature>
<dbReference type="FunCoup" id="F0ZME4">
    <property type="interactions" value="49"/>
</dbReference>
<dbReference type="InterPro" id="IPR027417">
    <property type="entry name" value="P-loop_NTPase"/>
</dbReference>
<dbReference type="KEGG" id="dpp:DICPUDRAFT_152838"/>
<dbReference type="GO" id="GO:0004386">
    <property type="term" value="F:helicase activity"/>
    <property type="evidence" value="ECO:0007669"/>
    <property type="project" value="UniProtKB-KW"/>
</dbReference>
<dbReference type="OMA" id="INHRPSN"/>
<dbReference type="PANTHER" id="PTHR44533:SF4">
    <property type="entry name" value="DEAD_H RNA HELICASE, PUTATIVE-RELATED"/>
    <property type="match status" value="1"/>
</dbReference>
<dbReference type="PROSITE" id="PS51192">
    <property type="entry name" value="HELICASE_ATP_BIND_1"/>
    <property type="match status" value="1"/>
</dbReference>
<feature type="region of interest" description="Disordered" evidence="5">
    <location>
        <begin position="131"/>
        <end position="150"/>
    </location>
</feature>
<evidence type="ECO:0000256" key="3">
    <source>
        <dbReference type="ARBA" id="ARBA00022806"/>
    </source>
</evidence>
<dbReference type="PROSITE" id="PS51194">
    <property type="entry name" value="HELICASE_CTER"/>
    <property type="match status" value="1"/>
</dbReference>
<evidence type="ECO:0000256" key="4">
    <source>
        <dbReference type="ARBA" id="ARBA00022840"/>
    </source>
</evidence>
<dbReference type="Gene3D" id="3.40.50.300">
    <property type="entry name" value="P-loop containing nucleotide triphosphate hydrolases"/>
    <property type="match status" value="3"/>
</dbReference>
<keyword evidence="3" id="KW-0347">Helicase</keyword>
<dbReference type="SMART" id="SM00487">
    <property type="entry name" value="DEXDc"/>
    <property type="match status" value="1"/>
</dbReference>
<evidence type="ECO:0000256" key="1">
    <source>
        <dbReference type="ARBA" id="ARBA00022741"/>
    </source>
</evidence>
<dbReference type="RefSeq" id="XP_003288593.1">
    <property type="nucleotide sequence ID" value="XM_003288545.1"/>
</dbReference>
<dbReference type="Proteomes" id="UP000001064">
    <property type="component" value="Unassembled WGS sequence"/>
</dbReference>
<dbReference type="SMART" id="SM00490">
    <property type="entry name" value="HELICc"/>
    <property type="match status" value="1"/>
</dbReference>
<dbReference type="UniPathway" id="UPA00988"/>
<evidence type="ECO:0000313" key="8">
    <source>
        <dbReference type="EMBL" id="EGC34901.1"/>
    </source>
</evidence>
<feature type="compositionally biased region" description="Polar residues" evidence="5">
    <location>
        <begin position="140"/>
        <end position="150"/>
    </location>
</feature>
<dbReference type="OrthoDB" id="64767at2759"/>
<dbReference type="STRING" id="5786.F0ZME4"/>
<protein>
    <submittedName>
        <fullName evidence="8">Uncharacterized protein</fullName>
    </submittedName>
</protein>
<dbReference type="InterPro" id="IPR001650">
    <property type="entry name" value="Helicase_C-like"/>
</dbReference>
<dbReference type="SUPFAM" id="SSF52540">
    <property type="entry name" value="P-loop containing nucleoside triphosphate hydrolases"/>
    <property type="match status" value="1"/>
</dbReference>
<dbReference type="InParanoid" id="F0ZME4"/>
<feature type="compositionally biased region" description="Basic and acidic residues" evidence="5">
    <location>
        <begin position="378"/>
        <end position="395"/>
    </location>
</feature>
<dbReference type="InterPro" id="IPR014001">
    <property type="entry name" value="Helicase_ATP-bd"/>
</dbReference>
<dbReference type="Pfam" id="PF26076">
    <property type="entry name" value="WHD_DDX60"/>
    <property type="match status" value="1"/>
</dbReference>
<dbReference type="GO" id="GO:0003676">
    <property type="term" value="F:nucleic acid binding"/>
    <property type="evidence" value="ECO:0007669"/>
    <property type="project" value="InterPro"/>
</dbReference>
<dbReference type="GO" id="GO:0033588">
    <property type="term" value="C:elongator holoenzyme complex"/>
    <property type="evidence" value="ECO:0000318"/>
    <property type="project" value="GO_Central"/>
</dbReference>
<dbReference type="GO" id="GO:0016787">
    <property type="term" value="F:hydrolase activity"/>
    <property type="evidence" value="ECO:0007669"/>
    <property type="project" value="UniProtKB-KW"/>
</dbReference>
<keyword evidence="4" id="KW-0067">ATP-binding</keyword>
<dbReference type="InterPro" id="IPR008728">
    <property type="entry name" value="Elongator_complex_protein_4"/>
</dbReference>
<evidence type="ECO:0000259" key="6">
    <source>
        <dbReference type="PROSITE" id="PS51192"/>
    </source>
</evidence>
<organism evidence="8 9">
    <name type="scientific">Dictyostelium purpureum</name>
    <name type="common">Slime mold</name>
    <dbReference type="NCBI Taxonomy" id="5786"/>
    <lineage>
        <taxon>Eukaryota</taxon>
        <taxon>Amoebozoa</taxon>
        <taxon>Evosea</taxon>
        <taxon>Eumycetozoa</taxon>
        <taxon>Dictyostelia</taxon>
        <taxon>Dictyosteliales</taxon>
        <taxon>Dictyosteliaceae</taxon>
        <taxon>Dictyostelium</taxon>
    </lineage>
</organism>
<feature type="compositionally biased region" description="Acidic residues" evidence="5">
    <location>
        <begin position="1334"/>
        <end position="1353"/>
    </location>
</feature>
<dbReference type="GO" id="GO:0005524">
    <property type="term" value="F:ATP binding"/>
    <property type="evidence" value="ECO:0007669"/>
    <property type="project" value="UniProtKB-KW"/>
</dbReference>
<keyword evidence="9" id="KW-1185">Reference proteome</keyword>
<feature type="domain" description="Helicase C-terminal" evidence="7">
    <location>
        <begin position="1538"/>
        <end position="1710"/>
    </location>
</feature>
<sequence>MTTPRVPTTFTRKVPGGTKITSPAGGLSATVTATTTAAKKLPNGCKVSIHNSNLLTSTGLQDLDDIIGGGIPVGSILMIEEDINSSYYIFLLKYFLAEGILQQQGVFFSSLIGIDPFEILNKLPQRITKEEEIENDKTDNLATNSNKPSNPTDELKIAWRYQQYVQNELSKQPTTSSILNQTFCHSYDFTRKMNVQSMNPNLIHTLSYSSNYSQVEGSSPYRNLFLEIQNLVYKYNKEAAANPDQTKVLRLCIQSFSSPLWSNNEEGVIEFLHALKGLLRSSVCTCVISVPTYIYSSAFVKKISHLCDTVVSINSFSGMGGETPEQFAEYLGFFNIRKIARLNTLSLSFHPDMLTYVFKMKRRKMCIETIHLQPEMSRAGDSKPEDSNSNKKDDGNIVSKMKSGSGLLCGAENENFYKNETLKLIRNLCIEYYTNLLPEDSNVVFSVLETKWWLDLKKLFSFFDDNMFTFIFILFPEKEVSLELYDANVMNLFIVASLLSFDFIVELNSLSFEGSAIDTIIYSKTTSFMRKLPKFLREPKRKRKLIDKLYNYSELANEAISSNLRDEIHKSGPDNSQKDLRIQLFKLLFNSRFNYLNRVYCIYLALINSLSLSERGFLFLNKLKVDEEISEYLEEFSTNSISYLNYKKEQGGSSALENIDLIDFVDFKLFYQIMIQIQLKSIKSLEDLNQLFGESILRECGQIWDYVSNSSEPFIDLQVFSNPTNYFNTKEILEKIEKKSKKIGKIDNGVYLLENEFLNTVAPNSLEYLGSYKKDLDELTPQTFSSRFVDDFHFHSNRKIEPDAFSVKLKEFKVNRKTSLKLNQKSAAVFKKYADSLNDPINKLIINKLDPTKEELEKEKLKKEKEEFKKSFNKKSVPIKSNIKPKNERDKLLEERLIKDKKKFEENLSLMDSPLQTLKFLNNLDYLDKAFDLYESHFNKLLQTYNSTKEKKLIEKMEELKSLKFKEIKRVNPSAKKSEVIVTADMIDLSELELQSNEKVPYYQLVQNYLRYFNDLQPDSNISQNLIKSISKYLYEISKSILLFSDLANCLNTKFKLGKKELPINDNNGPNNNSIEFQIKETPETLVRNTGGKPDSRVRGFVPDKWQVELLDIVDNRESALICAPTSSGKTFISFYTFEKILRQDNEGIVVFIAPTKALVNQMYAEVLGRYEKNFVAINHRPSNNKTVGIFTRDWRLDMENCQILITVPQCLEILFLSIANIQFIQRIRYIIFDEVHQVCNTDGAVWERLLLFNPCPFLALSATLGNLNEFHRFLQKIDPERKVKLIHYTHRFNDLKTFFISQSRKEKKQDLISDQQETTKEEKEEKEIKKEESEENEEDEEIKFGYDEDNEENKDKKIERVSFEYKLNPLHPFSSLTTKVGGLNKISSDLTLIPSESHELFEALSKIIGYEKVKQFDPQLYFAKIENKEFNLEKQQIFNYQNELKEYYNNLSQEQKLSVSSSLTNPLYDNLKFKWESDITNIVLKLQEDKLLPAIIFCFNRTQCTNLAQRVYSDLMKRHQSPNTKEERRAIDLEIQRIEKAISAEKKQLDISDELMIELERLKSKKASLEYIKPQFGTISSSDIDKEYKIKNNPLTPVLMQGIGAHHSGCDKNYLRTVEFLFRGKKIQLLFATSSLAVGVNMPASTVVFAGDSPYLNVLTYRQCAGRAGRRGLDLRGNVGFLGISKFKINRLLNSNLSNITGNTVLSPSLCLSLVSRYDFSANSSNKPSLESNQAESNEPNEPKKPIDESEEIKDSWDNSDSEKESIKDSWDNDENEILDTSKINSDQQITYQPKKQLDQVSKVDIEILKKATKSLLNNSFFLGDPLQVQFLFSFSVDYLFREGFLNRKGVPLNHSGLVTHLGYLEPYNFVFVSLLRSGLFDNLSPNQKERDLYIIHVLSYLFCIQPIPSSKARSPSILVLPPLPTEALNIIKNHNQRLLNTFSTYVRIYNQYIGKNMLPLSRKINKFNDQYKSSSKKSVENWNNNMKPFKNNLDNSNTVNSLSGLFYVNNIQKLVATFHSNTYFSPSVLPFCEINGKTNSYLMDFYKHGQVKTILEDNGIKESDIWTLLKEFCLTLKVIEVALQHRDPDSTISNAFTGLSKRYSEKFASSFDF</sequence>
<evidence type="ECO:0000313" key="9">
    <source>
        <dbReference type="Proteomes" id="UP000001064"/>
    </source>
</evidence>
<feature type="region of interest" description="Disordered" evidence="5">
    <location>
        <begin position="1310"/>
        <end position="1354"/>
    </location>
</feature>
<dbReference type="FunFam" id="3.40.50.300:FF:003211">
    <property type="entry name" value="Elongator complex protein, putative"/>
    <property type="match status" value="1"/>
</dbReference>
<dbReference type="InterPro" id="IPR011545">
    <property type="entry name" value="DEAD/DEAH_box_helicase_dom"/>
</dbReference>
<dbReference type="PANTHER" id="PTHR44533">
    <property type="entry name" value="DEAD/H RNA HELICASE, PUTATIVE-RELATED"/>
    <property type="match status" value="1"/>
</dbReference>
<dbReference type="FunFam" id="3.40.50.300:FF:001039">
    <property type="entry name" value="ATP-dependent RNA helicase DDX60"/>
    <property type="match status" value="1"/>
</dbReference>
<dbReference type="InterPro" id="IPR052431">
    <property type="entry name" value="SKI2_subfamily_helicases"/>
</dbReference>